<evidence type="ECO:0000313" key="3">
    <source>
        <dbReference type="Proteomes" id="UP001059617"/>
    </source>
</evidence>
<feature type="region of interest" description="Disordered" evidence="1">
    <location>
        <begin position="215"/>
        <end position="239"/>
    </location>
</feature>
<dbReference type="Proteomes" id="UP001059617">
    <property type="component" value="Chromosome"/>
</dbReference>
<evidence type="ECO:0000313" key="2">
    <source>
        <dbReference type="EMBL" id="UWP87248.1"/>
    </source>
</evidence>
<organism evidence="2 3">
    <name type="scientific">Dactylosporangium fulvum</name>
    <dbReference type="NCBI Taxonomy" id="53359"/>
    <lineage>
        <taxon>Bacteria</taxon>
        <taxon>Bacillati</taxon>
        <taxon>Actinomycetota</taxon>
        <taxon>Actinomycetes</taxon>
        <taxon>Micromonosporales</taxon>
        <taxon>Micromonosporaceae</taxon>
        <taxon>Dactylosporangium</taxon>
    </lineage>
</organism>
<proteinExistence type="predicted"/>
<feature type="compositionally biased region" description="Low complexity" evidence="1">
    <location>
        <begin position="222"/>
        <end position="239"/>
    </location>
</feature>
<gene>
    <name evidence="2" type="ORF">Dfulv_24600</name>
</gene>
<reference evidence="2" key="1">
    <citation type="submission" date="2021-04" db="EMBL/GenBank/DDBJ databases">
        <authorList>
            <person name="Hartkoorn R.C."/>
            <person name="Beaudoing E."/>
            <person name="Hot D."/>
        </authorList>
    </citation>
    <scope>NUCLEOTIDE SEQUENCE</scope>
    <source>
        <strain evidence="2">NRRL B-16292</strain>
    </source>
</reference>
<reference evidence="2" key="2">
    <citation type="submission" date="2022-09" db="EMBL/GenBank/DDBJ databases">
        <title>Biosynthetic gene clusters of Dactylosporangioum fulvum.</title>
        <authorList>
            <person name="Caradec T."/>
        </authorList>
    </citation>
    <scope>NUCLEOTIDE SEQUENCE</scope>
    <source>
        <strain evidence="2">NRRL B-16292</strain>
    </source>
</reference>
<keyword evidence="3" id="KW-1185">Reference proteome</keyword>
<protein>
    <submittedName>
        <fullName evidence="2">DUF2345 domain-containing protein</fullName>
    </submittedName>
</protein>
<dbReference type="EMBL" id="CP073720">
    <property type="protein sequence ID" value="UWP87248.1"/>
    <property type="molecule type" value="Genomic_DNA"/>
</dbReference>
<dbReference type="RefSeq" id="WP_259867263.1">
    <property type="nucleotide sequence ID" value="NZ_BAAAST010000053.1"/>
</dbReference>
<accession>A0ABY5WAZ0</accession>
<name>A0ABY5WAZ0_9ACTN</name>
<sequence length="276" mass="29682">MNVPPYLGLLAVDAEQFSKNSDVRLPEFGVELESLLGQAMHKSGLAHVWEQRMFPDPAGDGYVFGYPPEFTPRIVEGLLPNLQIALADRNTQTDRYSPLMRVRVAVHVGPVYSSGDPKRDGSGTSRVLVHRLLDSDQLKQVLRRSDSRVTCVAAMLSARAMNDAVEAERCTVQPSELVEVQATVSGKEFGTAGYVYVPRPSGLLLTHGIHPLVDQMSPAPVSPTGQAPSTPASAATASSRHIDTNYGQAIDHVAGNAVFHAGSALPDHRRGGNGRQ</sequence>
<evidence type="ECO:0000256" key="1">
    <source>
        <dbReference type="SAM" id="MobiDB-lite"/>
    </source>
</evidence>